<dbReference type="Proteomes" id="UP001239414">
    <property type="component" value="Unassembled WGS sequence"/>
</dbReference>
<protein>
    <submittedName>
        <fullName evidence="3">Uncharacterized protein</fullName>
    </submittedName>
</protein>
<evidence type="ECO:0000256" key="1">
    <source>
        <dbReference type="SAM" id="MobiDB-lite"/>
    </source>
</evidence>
<reference evidence="3 4" key="1">
    <citation type="submission" date="2023-05" db="EMBL/GenBank/DDBJ databases">
        <title>Metabolic capabilities are highly conserved among human nasal-associated Corynebacterium species in pangenomic analyses.</title>
        <authorList>
            <person name="Tran T.H."/>
            <person name="Roberts A.Q."/>
            <person name="Escapa I.F."/>
            <person name="Gao W."/>
            <person name="Conlan S."/>
            <person name="Kong H."/>
            <person name="Segre J.A."/>
            <person name="Kelly M.S."/>
            <person name="Lemon K.P."/>
        </authorList>
    </citation>
    <scope>NUCLEOTIDE SEQUENCE [LARGE SCALE GENOMIC DNA]</scope>
    <source>
        <strain evidence="3 4">KPL3802</strain>
    </source>
</reference>
<feature type="transmembrane region" description="Helical" evidence="2">
    <location>
        <begin position="30"/>
        <end position="51"/>
    </location>
</feature>
<dbReference type="RefSeq" id="WP_284612533.1">
    <property type="nucleotide sequence ID" value="NZ_JASNUO010000003.1"/>
</dbReference>
<gene>
    <name evidence="3" type="ORF">QPX34_04115</name>
</gene>
<feature type="region of interest" description="Disordered" evidence="1">
    <location>
        <begin position="1"/>
        <end position="25"/>
    </location>
</feature>
<keyword evidence="2" id="KW-0812">Transmembrane</keyword>
<sequence>MPRNKTRGTSDSDEENTPDDAVGSSKFGKVFGVIAGLGGLAALVAGATHWLNQNQDFAHFLQPLRDFLAQFNIKF</sequence>
<organism evidence="3 4">
    <name type="scientific">Corynebacterium accolens</name>
    <dbReference type="NCBI Taxonomy" id="38284"/>
    <lineage>
        <taxon>Bacteria</taxon>
        <taxon>Bacillati</taxon>
        <taxon>Actinomycetota</taxon>
        <taxon>Actinomycetes</taxon>
        <taxon>Mycobacteriales</taxon>
        <taxon>Corynebacteriaceae</taxon>
        <taxon>Corynebacterium</taxon>
    </lineage>
</organism>
<keyword evidence="2" id="KW-1133">Transmembrane helix</keyword>
<evidence type="ECO:0000313" key="3">
    <source>
        <dbReference type="EMBL" id="MDK4247214.1"/>
    </source>
</evidence>
<proteinExistence type="predicted"/>
<dbReference type="EMBL" id="JASNUO010000003">
    <property type="protein sequence ID" value="MDK4247214.1"/>
    <property type="molecule type" value="Genomic_DNA"/>
</dbReference>
<evidence type="ECO:0000256" key="2">
    <source>
        <dbReference type="SAM" id="Phobius"/>
    </source>
</evidence>
<name>A0ABT7FNP8_9CORY</name>
<comment type="caution">
    <text evidence="3">The sequence shown here is derived from an EMBL/GenBank/DDBJ whole genome shotgun (WGS) entry which is preliminary data.</text>
</comment>
<evidence type="ECO:0000313" key="4">
    <source>
        <dbReference type="Proteomes" id="UP001239414"/>
    </source>
</evidence>
<accession>A0ABT7FNP8</accession>
<keyword evidence="4" id="KW-1185">Reference proteome</keyword>
<keyword evidence="2" id="KW-0472">Membrane</keyword>